<gene>
    <name evidence="1" type="ORF">IQ19_00456</name>
</gene>
<evidence type="ECO:0000313" key="2">
    <source>
        <dbReference type="Proteomes" id="UP000318667"/>
    </source>
</evidence>
<comment type="caution">
    <text evidence="1">The sequence shown here is derived from an EMBL/GenBank/DDBJ whole genome shotgun (WGS) entry which is preliminary data.</text>
</comment>
<dbReference type="GeneID" id="65401743"/>
<keyword evidence="2" id="KW-1185">Reference proteome</keyword>
<evidence type="ECO:0000313" key="1">
    <source>
        <dbReference type="EMBL" id="TWH91006.1"/>
    </source>
</evidence>
<accession>A0A562K6M1</accession>
<proteinExistence type="predicted"/>
<reference evidence="1 2" key="1">
    <citation type="journal article" date="2015" name="Stand. Genomic Sci.">
        <title>Genomic Encyclopedia of Bacterial and Archaeal Type Strains, Phase III: the genomes of soil and plant-associated and newly described type strains.</title>
        <authorList>
            <person name="Whitman W.B."/>
            <person name="Woyke T."/>
            <person name="Klenk H.P."/>
            <person name="Zhou Y."/>
            <person name="Lilburn T.G."/>
            <person name="Beck B.J."/>
            <person name="De Vos P."/>
            <person name="Vandamme P."/>
            <person name="Eisen J.A."/>
            <person name="Garrity G."/>
            <person name="Hugenholtz P."/>
            <person name="Kyrpides N.C."/>
        </authorList>
    </citation>
    <scope>NUCLEOTIDE SEQUENCE [LARGE SCALE GENOMIC DNA]</scope>
    <source>
        <strain evidence="1 2">CGMCC 1.10115</strain>
    </source>
</reference>
<name>A0A562K6M1_9BACI</name>
<organism evidence="1 2">
    <name type="scientific">Cytobacillus oceanisediminis</name>
    <dbReference type="NCBI Taxonomy" id="665099"/>
    <lineage>
        <taxon>Bacteria</taxon>
        <taxon>Bacillati</taxon>
        <taxon>Bacillota</taxon>
        <taxon>Bacilli</taxon>
        <taxon>Bacillales</taxon>
        <taxon>Bacillaceae</taxon>
        <taxon>Cytobacillus</taxon>
    </lineage>
</organism>
<dbReference type="EMBL" id="VLKI01000001">
    <property type="protein sequence ID" value="TWH91006.1"/>
    <property type="molecule type" value="Genomic_DNA"/>
</dbReference>
<protein>
    <submittedName>
        <fullName evidence="1">Uncharacterized protein</fullName>
    </submittedName>
</protein>
<dbReference type="RefSeq" id="WP_144539459.1">
    <property type="nucleotide sequence ID" value="NZ_CBCSDC010000043.1"/>
</dbReference>
<sequence length="154" mass="18226">MKQHISIEVDLETLENRQNVTGNIHFVIDYHRYFPEEGWSDFVVTILTWWINSIKGLIVSELGKTYEFDFMDGTPIILAKKLDNENLELRFCIDEEAKRRVILTANCSIIEVRDSILSVSKKVIRSFERKKWKREGIDELKDLVLSLERFPFPY</sequence>
<dbReference type="AlphaFoldDB" id="A0A562K6M1"/>
<dbReference type="Proteomes" id="UP000318667">
    <property type="component" value="Unassembled WGS sequence"/>
</dbReference>
<dbReference type="OrthoDB" id="2621377at2"/>